<keyword evidence="1" id="KW-0808">Transferase</keyword>
<dbReference type="Pfam" id="PF00583">
    <property type="entry name" value="Acetyltransf_1"/>
    <property type="match status" value="1"/>
</dbReference>
<dbReference type="EMBL" id="BAAAUH010000066">
    <property type="protein sequence ID" value="GAA3200396.1"/>
    <property type="molecule type" value="Genomic_DNA"/>
</dbReference>
<organism evidence="4 5">
    <name type="scientific">Streptomyces virens</name>
    <dbReference type="NCBI Taxonomy" id="285572"/>
    <lineage>
        <taxon>Bacteria</taxon>
        <taxon>Bacillati</taxon>
        <taxon>Actinomycetota</taxon>
        <taxon>Actinomycetes</taxon>
        <taxon>Kitasatosporales</taxon>
        <taxon>Streptomycetaceae</taxon>
        <taxon>Streptomyces</taxon>
    </lineage>
</organism>
<evidence type="ECO:0000256" key="1">
    <source>
        <dbReference type="ARBA" id="ARBA00022679"/>
    </source>
</evidence>
<proteinExistence type="predicted"/>
<dbReference type="InterPro" id="IPR050832">
    <property type="entry name" value="Bact_Acetyltransf"/>
</dbReference>
<dbReference type="CDD" id="cd04301">
    <property type="entry name" value="NAT_SF"/>
    <property type="match status" value="1"/>
</dbReference>
<dbReference type="Gene3D" id="3.40.630.30">
    <property type="match status" value="1"/>
</dbReference>
<keyword evidence="5" id="KW-1185">Reference proteome</keyword>
<dbReference type="Proteomes" id="UP001501866">
    <property type="component" value="Unassembled WGS sequence"/>
</dbReference>
<dbReference type="InterPro" id="IPR000182">
    <property type="entry name" value="GNAT_dom"/>
</dbReference>
<keyword evidence="2" id="KW-0012">Acyltransferase</keyword>
<comment type="caution">
    <text evidence="4">The sequence shown here is derived from an EMBL/GenBank/DDBJ whole genome shotgun (WGS) entry which is preliminary data.</text>
</comment>
<dbReference type="PANTHER" id="PTHR43877:SF2">
    <property type="entry name" value="AMINOALKYLPHOSPHONATE N-ACETYLTRANSFERASE-RELATED"/>
    <property type="match status" value="1"/>
</dbReference>
<evidence type="ECO:0000313" key="5">
    <source>
        <dbReference type="Proteomes" id="UP001501866"/>
    </source>
</evidence>
<dbReference type="SUPFAM" id="SSF55729">
    <property type="entry name" value="Acyl-CoA N-acyltransferases (Nat)"/>
    <property type="match status" value="1"/>
</dbReference>
<reference evidence="5" key="1">
    <citation type="journal article" date="2019" name="Int. J. Syst. Evol. Microbiol.">
        <title>The Global Catalogue of Microorganisms (GCM) 10K type strain sequencing project: providing services to taxonomists for standard genome sequencing and annotation.</title>
        <authorList>
            <consortium name="The Broad Institute Genomics Platform"/>
            <consortium name="The Broad Institute Genome Sequencing Center for Infectious Disease"/>
            <person name="Wu L."/>
            <person name="Ma J."/>
        </authorList>
    </citation>
    <scope>NUCLEOTIDE SEQUENCE [LARGE SCALE GENOMIC DNA]</scope>
    <source>
        <strain evidence="5">JCM 9095</strain>
    </source>
</reference>
<accession>A0ABP6Q4Z8</accession>
<dbReference type="InterPro" id="IPR016181">
    <property type="entry name" value="Acyl_CoA_acyltransferase"/>
</dbReference>
<dbReference type="PROSITE" id="PS51186">
    <property type="entry name" value="GNAT"/>
    <property type="match status" value="1"/>
</dbReference>
<feature type="domain" description="N-acetyltransferase" evidence="3">
    <location>
        <begin position="20"/>
        <end position="177"/>
    </location>
</feature>
<evidence type="ECO:0000256" key="2">
    <source>
        <dbReference type="ARBA" id="ARBA00023315"/>
    </source>
</evidence>
<sequence length="177" mass="19611">MSIRARYDTPGPSCFTVLGMDIRPVPYDHPDAVKLDTEVQAEYHVRYGDGGDSTPMHPADFEPPNGIYLIAYDESGTPVASGGWRVQDANGEGNLDGDAELKRMFVIEQMRGRGLARRILAALEADARAAGRLRMVLETGTKQPEAIALYTSSGYEPCEKFGFYRFHEDSRCYAKVL</sequence>
<gene>
    <name evidence="4" type="ORF">GCM10010451_58630</name>
</gene>
<evidence type="ECO:0000313" key="4">
    <source>
        <dbReference type="EMBL" id="GAA3200396.1"/>
    </source>
</evidence>
<dbReference type="PANTHER" id="PTHR43877">
    <property type="entry name" value="AMINOALKYLPHOSPHONATE N-ACETYLTRANSFERASE-RELATED-RELATED"/>
    <property type="match status" value="1"/>
</dbReference>
<name>A0ABP6Q4Z8_9ACTN</name>
<evidence type="ECO:0000259" key="3">
    <source>
        <dbReference type="PROSITE" id="PS51186"/>
    </source>
</evidence>
<protein>
    <submittedName>
        <fullName evidence="4">GNAT family N-acetyltransferase</fullName>
    </submittedName>
</protein>